<keyword evidence="13" id="KW-1185">Reference proteome</keyword>
<name>A0A8J7S754_9BACT</name>
<dbReference type="SUPFAM" id="SSF49464">
    <property type="entry name" value="Carboxypeptidase regulatory domain-like"/>
    <property type="match status" value="1"/>
</dbReference>
<dbReference type="InterPro" id="IPR037066">
    <property type="entry name" value="Plug_dom_sf"/>
</dbReference>
<dbReference type="GO" id="GO:0044718">
    <property type="term" value="P:siderophore transmembrane transport"/>
    <property type="evidence" value="ECO:0007669"/>
    <property type="project" value="TreeGrafter"/>
</dbReference>
<keyword evidence="12" id="KW-0675">Receptor</keyword>
<evidence type="ECO:0000256" key="8">
    <source>
        <dbReference type="PROSITE-ProRule" id="PRU01360"/>
    </source>
</evidence>
<evidence type="ECO:0000256" key="4">
    <source>
        <dbReference type="ARBA" id="ARBA00022692"/>
    </source>
</evidence>
<feature type="domain" description="TonB-dependent receptor-like beta-barrel" evidence="10">
    <location>
        <begin position="332"/>
        <end position="726"/>
    </location>
</feature>
<dbReference type="Pfam" id="PF07715">
    <property type="entry name" value="Plug"/>
    <property type="match status" value="1"/>
</dbReference>
<organism evidence="12 13">
    <name type="scientific">Natronogracilivirga saccharolytica</name>
    <dbReference type="NCBI Taxonomy" id="2812953"/>
    <lineage>
        <taxon>Bacteria</taxon>
        <taxon>Pseudomonadati</taxon>
        <taxon>Balneolota</taxon>
        <taxon>Balneolia</taxon>
        <taxon>Balneolales</taxon>
        <taxon>Cyclonatronaceae</taxon>
        <taxon>Natronogracilivirga</taxon>
    </lineage>
</organism>
<evidence type="ECO:0000256" key="5">
    <source>
        <dbReference type="ARBA" id="ARBA00023077"/>
    </source>
</evidence>
<evidence type="ECO:0000313" key="13">
    <source>
        <dbReference type="Proteomes" id="UP000673975"/>
    </source>
</evidence>
<dbReference type="InterPro" id="IPR012910">
    <property type="entry name" value="Plug_dom"/>
</dbReference>
<dbReference type="GO" id="GO:0009279">
    <property type="term" value="C:cell outer membrane"/>
    <property type="evidence" value="ECO:0007669"/>
    <property type="project" value="UniProtKB-SubCell"/>
</dbReference>
<dbReference type="Gene3D" id="2.60.40.1120">
    <property type="entry name" value="Carboxypeptidase-like, regulatory domain"/>
    <property type="match status" value="1"/>
</dbReference>
<dbReference type="InterPro" id="IPR036942">
    <property type="entry name" value="Beta-barrel_TonB_sf"/>
</dbReference>
<evidence type="ECO:0000256" key="6">
    <source>
        <dbReference type="ARBA" id="ARBA00023136"/>
    </source>
</evidence>
<dbReference type="InterPro" id="IPR000531">
    <property type="entry name" value="Beta-barrel_TonB"/>
</dbReference>
<evidence type="ECO:0000256" key="3">
    <source>
        <dbReference type="ARBA" id="ARBA00022452"/>
    </source>
</evidence>
<keyword evidence="4 8" id="KW-0812">Transmembrane</keyword>
<keyword evidence="5 9" id="KW-0798">TonB box</keyword>
<gene>
    <name evidence="12" type="ORF">NATSA_11025</name>
</gene>
<dbReference type="RefSeq" id="WP_210512595.1">
    <property type="nucleotide sequence ID" value="NZ_JAFIDN010000008.1"/>
</dbReference>
<dbReference type="PANTHER" id="PTHR30069:SF40">
    <property type="entry name" value="TONB-DEPENDENT RECEPTOR NMB0964-RELATED"/>
    <property type="match status" value="1"/>
</dbReference>
<dbReference type="Pfam" id="PF13715">
    <property type="entry name" value="CarbopepD_reg_2"/>
    <property type="match status" value="1"/>
</dbReference>
<protein>
    <submittedName>
        <fullName evidence="12">TonB-dependent receptor</fullName>
    </submittedName>
</protein>
<comment type="similarity">
    <text evidence="8 9">Belongs to the TonB-dependent receptor family.</text>
</comment>
<keyword evidence="7 8" id="KW-0998">Cell outer membrane</keyword>
<dbReference type="InterPro" id="IPR008969">
    <property type="entry name" value="CarboxyPept-like_regulatory"/>
</dbReference>
<evidence type="ECO:0000259" key="10">
    <source>
        <dbReference type="Pfam" id="PF00593"/>
    </source>
</evidence>
<dbReference type="Gene3D" id="2.170.130.10">
    <property type="entry name" value="TonB-dependent receptor, plug domain"/>
    <property type="match status" value="1"/>
</dbReference>
<accession>A0A8J7S754</accession>
<keyword evidence="6 8" id="KW-0472">Membrane</keyword>
<dbReference type="PROSITE" id="PS52016">
    <property type="entry name" value="TONB_DEPENDENT_REC_3"/>
    <property type="match status" value="1"/>
</dbReference>
<keyword evidence="3 8" id="KW-1134">Transmembrane beta strand</keyword>
<dbReference type="Gene3D" id="2.40.170.20">
    <property type="entry name" value="TonB-dependent receptor, beta-barrel domain"/>
    <property type="match status" value="1"/>
</dbReference>
<evidence type="ECO:0000256" key="7">
    <source>
        <dbReference type="ARBA" id="ARBA00023237"/>
    </source>
</evidence>
<dbReference type="PANTHER" id="PTHR30069">
    <property type="entry name" value="TONB-DEPENDENT OUTER MEMBRANE RECEPTOR"/>
    <property type="match status" value="1"/>
</dbReference>
<feature type="domain" description="TonB-dependent receptor plug" evidence="11">
    <location>
        <begin position="143"/>
        <end position="243"/>
    </location>
</feature>
<dbReference type="SUPFAM" id="SSF56935">
    <property type="entry name" value="Porins"/>
    <property type="match status" value="1"/>
</dbReference>
<dbReference type="InterPro" id="IPR039426">
    <property type="entry name" value="TonB-dep_rcpt-like"/>
</dbReference>
<dbReference type="Pfam" id="PF00593">
    <property type="entry name" value="TonB_dep_Rec_b-barrel"/>
    <property type="match status" value="1"/>
</dbReference>
<dbReference type="Proteomes" id="UP000673975">
    <property type="component" value="Unassembled WGS sequence"/>
</dbReference>
<comment type="subcellular location">
    <subcellularLocation>
        <location evidence="1 8">Cell outer membrane</location>
        <topology evidence="1 8">Multi-pass membrane protein</topology>
    </subcellularLocation>
</comment>
<dbReference type="EMBL" id="JAFIDN010000008">
    <property type="protein sequence ID" value="MBP3193198.1"/>
    <property type="molecule type" value="Genomic_DNA"/>
</dbReference>
<keyword evidence="2 8" id="KW-0813">Transport</keyword>
<evidence type="ECO:0000256" key="9">
    <source>
        <dbReference type="RuleBase" id="RU003357"/>
    </source>
</evidence>
<evidence type="ECO:0000256" key="1">
    <source>
        <dbReference type="ARBA" id="ARBA00004571"/>
    </source>
</evidence>
<dbReference type="GO" id="GO:0015344">
    <property type="term" value="F:siderophore uptake transmembrane transporter activity"/>
    <property type="evidence" value="ECO:0007669"/>
    <property type="project" value="TreeGrafter"/>
</dbReference>
<sequence>MNKKLVTWTILNEFPGHFTISGRNSLMMLIFLMIFPLGVSAKNVIEGVITDTEEEPLPGANILISETERGAVSDAEGRFRVEDIPDGEWTLVVRFVGFAGKEVSVSLPEQSGEIIAIELEDDVVISDELLVTARMFDRVTRYQPASSFDAEEIQQRNTTSLGVLLDGESGVAMRSLGQAPARPVIRGMDGERIQVLQNGMKMGDISSTAHDHAVATDPQNIDQVDIVRGPASLIYGSSAMGGVVNLRIADIPQQWSPGLSGHIGSEGQTGMESLAGRVRLNYGSEKNAFTFRSSLRNSGDINTPSGKIPDTYLESLDIGAGMARRSANHFGGFAVSYTDQEYGIPEDPFDQDEQVYLTMQRLALQGRYNRSLDHDIWDGIELRTVYSIYTHEEIGLEFEDREQVDRDLELGVDQHYFQADILAQHGQAGLLTEGTAGATVEYRDVTVGGDEALTPNARVLTLGGYLVEEFRLYDNWRLQGGVRVEWNRTESLANADFHDADEIRSRGVWAGAAGISGPLIRNINAGLQFSRAHRTPSVEELFSDAPHLAAGAYEIGDPGLGNEIGYGLDFFLDYEAGNWQLHAAVFGNRISNYITRTPTGDRYEPRDLPVLRYEGTDADILGFEASVKHNVTDRLSITGQADYTRGTERATGDNQPLPFMPPLRVTGKTEYDSGPWWIRATVRHAFEQSRVAPEEEATDGYTLFEANAGVRFGNDYIHQISAGMENAFDVTWRDHLSRIEQRDIPMMGRNVRLSYRLVF</sequence>
<proteinExistence type="inferred from homology"/>
<comment type="caution">
    <text evidence="12">The sequence shown here is derived from an EMBL/GenBank/DDBJ whole genome shotgun (WGS) entry which is preliminary data.</text>
</comment>
<dbReference type="AlphaFoldDB" id="A0A8J7S754"/>
<reference evidence="12" key="1">
    <citation type="submission" date="2021-02" db="EMBL/GenBank/DDBJ databases">
        <title>Natronogracilivirga saccharolytica gen. nov. sp. nov. a new anaerobic, haloalkiliphilic carbohydrate-fermenting bacterium from soda lake and proposing of Cyclonatronumiaceae fam. nov. in the phylum Balneolaeota.</title>
        <authorList>
            <person name="Zhilina T.N."/>
            <person name="Sorokin D.Y."/>
            <person name="Zavarzina D.G."/>
            <person name="Toshchakov S.V."/>
            <person name="Kublanov I.V."/>
        </authorList>
    </citation>
    <scope>NUCLEOTIDE SEQUENCE</scope>
    <source>
        <strain evidence="12">Z-1702</strain>
    </source>
</reference>
<evidence type="ECO:0000256" key="2">
    <source>
        <dbReference type="ARBA" id="ARBA00022448"/>
    </source>
</evidence>
<evidence type="ECO:0000259" key="11">
    <source>
        <dbReference type="Pfam" id="PF07715"/>
    </source>
</evidence>
<evidence type="ECO:0000313" key="12">
    <source>
        <dbReference type="EMBL" id="MBP3193198.1"/>
    </source>
</evidence>